<evidence type="ECO:0000313" key="2">
    <source>
        <dbReference type="Proteomes" id="UP000018433"/>
    </source>
</evidence>
<dbReference type="Proteomes" id="UP000018433">
    <property type="component" value="Unassembled WGS sequence"/>
</dbReference>
<name>A0ABN0JWE6_9GAMM</name>
<keyword evidence="2" id="KW-1185">Reference proteome</keyword>
<organism evidence="1 2">
    <name type="scientific">Acinetobacter soli NIPH 2899</name>
    <dbReference type="NCBI Taxonomy" id="1217677"/>
    <lineage>
        <taxon>Bacteria</taxon>
        <taxon>Pseudomonadati</taxon>
        <taxon>Pseudomonadota</taxon>
        <taxon>Gammaproteobacteria</taxon>
        <taxon>Moraxellales</taxon>
        <taxon>Moraxellaceae</taxon>
        <taxon>Acinetobacter</taxon>
    </lineage>
</organism>
<accession>A0ABN0JWE6</accession>
<reference evidence="1 2" key="1">
    <citation type="submission" date="2013-02" db="EMBL/GenBank/DDBJ databases">
        <title>The Genome Sequence of Acinetobacter soli NIPH 2899.</title>
        <authorList>
            <consortium name="The Broad Institute Genome Sequencing Platform"/>
            <consortium name="The Broad Institute Genome Sequencing Center for Infectious Disease"/>
            <person name="Cerqueira G."/>
            <person name="Feldgarden M."/>
            <person name="Courvalin P."/>
            <person name="Perichon B."/>
            <person name="Grillot-Courvalin C."/>
            <person name="Clermont D."/>
            <person name="Rocha E."/>
            <person name="Yoon E.-J."/>
            <person name="Nemec A."/>
            <person name="Walker B."/>
            <person name="Young S.K."/>
            <person name="Zeng Q."/>
            <person name="Gargeya S."/>
            <person name="Fitzgerald M."/>
            <person name="Haas B."/>
            <person name="Abouelleil A."/>
            <person name="Alvarado L."/>
            <person name="Arachchi H.M."/>
            <person name="Berlin A.M."/>
            <person name="Chapman S.B."/>
            <person name="Dewar J."/>
            <person name="Goldberg J."/>
            <person name="Griggs A."/>
            <person name="Gujja S."/>
            <person name="Hansen M."/>
            <person name="Howarth C."/>
            <person name="Imamovic A."/>
            <person name="Larimer J."/>
            <person name="McCowan C."/>
            <person name="Murphy C."/>
            <person name="Neiman D."/>
            <person name="Pearson M."/>
            <person name="Priest M."/>
            <person name="Roberts A."/>
            <person name="Saif S."/>
            <person name="Shea T."/>
            <person name="Sisk P."/>
            <person name="Sykes S."/>
            <person name="Wortman J."/>
            <person name="Nusbaum C."/>
            <person name="Birren B."/>
        </authorList>
    </citation>
    <scope>NUCLEOTIDE SEQUENCE [LARGE SCALE GENOMIC DNA]</scope>
    <source>
        <strain evidence="1 2">NIPH 2899</strain>
    </source>
</reference>
<sequence>MDTKFLTHKSVLSNFSGLFRSFLLGSISSIVRDKPRLFNLLKIKYMTSFADKSSRFLFV</sequence>
<dbReference type="EMBL" id="APPV01000011">
    <property type="protein sequence ID" value="ENV59900.1"/>
    <property type="molecule type" value="Genomic_DNA"/>
</dbReference>
<comment type="caution">
    <text evidence="1">The sequence shown here is derived from an EMBL/GenBank/DDBJ whole genome shotgun (WGS) entry which is preliminary data.</text>
</comment>
<evidence type="ECO:0000313" key="1">
    <source>
        <dbReference type="EMBL" id="ENV59900.1"/>
    </source>
</evidence>
<proteinExistence type="predicted"/>
<gene>
    <name evidence="1" type="ORF">F950_02454</name>
</gene>
<protein>
    <submittedName>
        <fullName evidence="1">Uncharacterized protein</fullName>
    </submittedName>
</protein>